<gene>
    <name evidence="1" type="ORF">FHR33_000906</name>
</gene>
<dbReference type="AlphaFoldDB" id="A0A7W5Y593"/>
<name>A0A7W5Y593_9ACTN</name>
<sequence length="81" mass="8364">MPFSGLHGRPRPAADVAHHALVAGEAQEVVGVARVPRRERQAGRVNVPASAAGRGACSVGAGVVRCAHGVTGAIWWLRMCS</sequence>
<accession>A0A7W5Y593</accession>
<dbReference type="Proteomes" id="UP000579945">
    <property type="component" value="Unassembled WGS sequence"/>
</dbReference>
<dbReference type="EMBL" id="JACIBV010000001">
    <property type="protein sequence ID" value="MBB3725046.1"/>
    <property type="molecule type" value="Genomic_DNA"/>
</dbReference>
<evidence type="ECO:0000313" key="1">
    <source>
        <dbReference type="EMBL" id="MBB3725046.1"/>
    </source>
</evidence>
<reference evidence="1 2" key="1">
    <citation type="submission" date="2020-08" db="EMBL/GenBank/DDBJ databases">
        <title>Sequencing the genomes of 1000 actinobacteria strains.</title>
        <authorList>
            <person name="Klenk H.-P."/>
        </authorList>
    </citation>
    <scope>NUCLEOTIDE SEQUENCE [LARGE SCALE GENOMIC DNA]</scope>
    <source>
        <strain evidence="1 2">DSM 44320</strain>
    </source>
</reference>
<keyword evidence="2" id="KW-1185">Reference proteome</keyword>
<evidence type="ECO:0000313" key="2">
    <source>
        <dbReference type="Proteomes" id="UP000579945"/>
    </source>
</evidence>
<protein>
    <submittedName>
        <fullName evidence="1">Uncharacterized protein</fullName>
    </submittedName>
</protein>
<proteinExistence type="predicted"/>
<organism evidence="1 2">
    <name type="scientific">Nonomuraea dietziae</name>
    <dbReference type="NCBI Taxonomy" id="65515"/>
    <lineage>
        <taxon>Bacteria</taxon>
        <taxon>Bacillati</taxon>
        <taxon>Actinomycetota</taxon>
        <taxon>Actinomycetes</taxon>
        <taxon>Streptosporangiales</taxon>
        <taxon>Streptosporangiaceae</taxon>
        <taxon>Nonomuraea</taxon>
    </lineage>
</organism>
<comment type="caution">
    <text evidence="1">The sequence shown here is derived from an EMBL/GenBank/DDBJ whole genome shotgun (WGS) entry which is preliminary data.</text>
</comment>